<dbReference type="Pfam" id="PF00232">
    <property type="entry name" value="Glyco_hydro_1"/>
    <property type="match status" value="1"/>
</dbReference>
<gene>
    <name evidence="5" type="ORF">LKD70_02255</name>
</gene>
<sequence length="429" mass="50588">MDIFQYREIKFPENFIFGASTAGQQIDGNSHSQFDDPDIFPPSDYYQPAGIACNSYRMYRDDIELIKKLGLDAYRMSVEWSRIEPEQGLFDREATDHYVRQLNELKEAGVKICLTLYHFAHPIWFDRLGKFTDLNQMGEWKKYVEYIVPIVEPYVDYWIVINEPNLPYRYDMNERLNLLEYHAAGYQIIKKYSAKPVSTTLAYSMKMPYRGQTDMLDNALCRYSDFLENEYFLHAIRTGEICAPGFDGKYVKDVKDSCDFWAFNTYARCMVDGRKKDWLMDHPIYRASHIRSLKIPFYTDEIYPDIMINALLRMKDKPCMITENGMATEDDRFRIVYLTSMLQAIREAMDMGVEVWGYMCWSLLDNWEWGSCLPQFGIAEVEKVTYRRIPKDSGRLLGDISRTHKCSKEMIQKYLKSMPSKNDLQEEAR</sequence>
<accession>A0ABS8FT98</accession>
<protein>
    <submittedName>
        <fullName evidence="5">Family 1 glycosylhydrolase</fullName>
    </submittedName>
</protein>
<keyword evidence="2" id="KW-0378">Hydrolase</keyword>
<comment type="similarity">
    <text evidence="1 4">Belongs to the glycosyl hydrolase 1 family.</text>
</comment>
<name>A0ABS8FT98_9FIRM</name>
<comment type="caution">
    <text evidence="5">The sequence shown here is derived from an EMBL/GenBank/DDBJ whole genome shotgun (WGS) entry which is preliminary data.</text>
</comment>
<evidence type="ECO:0000256" key="2">
    <source>
        <dbReference type="ARBA" id="ARBA00022801"/>
    </source>
</evidence>
<dbReference type="EMBL" id="JAJEQX010000003">
    <property type="protein sequence ID" value="MCC2253272.1"/>
    <property type="molecule type" value="Genomic_DNA"/>
</dbReference>
<dbReference type="RefSeq" id="WP_227706437.1">
    <property type="nucleotide sequence ID" value="NZ_JAJEQX010000003.1"/>
</dbReference>
<evidence type="ECO:0000313" key="5">
    <source>
        <dbReference type="EMBL" id="MCC2253272.1"/>
    </source>
</evidence>
<reference evidence="5 6" key="1">
    <citation type="submission" date="2021-10" db="EMBL/GenBank/DDBJ databases">
        <title>Anaerobic single-cell dispensing facilitates the cultivation of human gut bacteria.</title>
        <authorList>
            <person name="Afrizal A."/>
        </authorList>
    </citation>
    <scope>NUCLEOTIDE SEQUENCE [LARGE SCALE GENOMIC DNA]</scope>
    <source>
        <strain evidence="5 6">CLA-AA-H200</strain>
    </source>
</reference>
<dbReference type="Proteomes" id="UP001198151">
    <property type="component" value="Unassembled WGS sequence"/>
</dbReference>
<dbReference type="PANTHER" id="PTHR10353:SF209">
    <property type="entry name" value="GALACTOLIPID GALACTOSYLTRANSFERASE SFR2, CHLOROPLASTIC"/>
    <property type="match status" value="1"/>
</dbReference>
<dbReference type="PANTHER" id="PTHR10353">
    <property type="entry name" value="GLYCOSYL HYDROLASE"/>
    <property type="match status" value="1"/>
</dbReference>
<evidence type="ECO:0000256" key="3">
    <source>
        <dbReference type="ARBA" id="ARBA00023295"/>
    </source>
</evidence>
<dbReference type="InterPro" id="IPR001360">
    <property type="entry name" value="Glyco_hydro_1"/>
</dbReference>
<evidence type="ECO:0000313" key="6">
    <source>
        <dbReference type="Proteomes" id="UP001198151"/>
    </source>
</evidence>
<evidence type="ECO:0000256" key="1">
    <source>
        <dbReference type="ARBA" id="ARBA00010838"/>
    </source>
</evidence>
<organism evidence="5 6">
    <name type="scientific">Ruminococcus turbiniformis</name>
    <dbReference type="NCBI Taxonomy" id="2881258"/>
    <lineage>
        <taxon>Bacteria</taxon>
        <taxon>Bacillati</taxon>
        <taxon>Bacillota</taxon>
        <taxon>Clostridia</taxon>
        <taxon>Eubacteriales</taxon>
        <taxon>Oscillospiraceae</taxon>
        <taxon>Ruminococcus</taxon>
    </lineage>
</organism>
<proteinExistence type="inferred from homology"/>
<dbReference type="SUPFAM" id="SSF51445">
    <property type="entry name" value="(Trans)glycosidases"/>
    <property type="match status" value="1"/>
</dbReference>
<keyword evidence="3" id="KW-0326">Glycosidase</keyword>
<dbReference type="PRINTS" id="PR00131">
    <property type="entry name" value="GLHYDRLASE1"/>
</dbReference>
<dbReference type="Gene3D" id="3.20.20.80">
    <property type="entry name" value="Glycosidases"/>
    <property type="match status" value="1"/>
</dbReference>
<dbReference type="InterPro" id="IPR017853">
    <property type="entry name" value="GH"/>
</dbReference>
<keyword evidence="6" id="KW-1185">Reference proteome</keyword>
<evidence type="ECO:0000256" key="4">
    <source>
        <dbReference type="RuleBase" id="RU003690"/>
    </source>
</evidence>